<keyword evidence="6" id="KW-0378">Hydrolase</keyword>
<dbReference type="GO" id="GO:0019144">
    <property type="term" value="F:ADP-sugar diphosphatase activity"/>
    <property type="evidence" value="ECO:0007669"/>
    <property type="project" value="TreeGrafter"/>
</dbReference>
<dbReference type="GO" id="GO:0019693">
    <property type="term" value="P:ribose phosphate metabolic process"/>
    <property type="evidence" value="ECO:0007669"/>
    <property type="project" value="TreeGrafter"/>
</dbReference>
<accession>A0A644VQ94</accession>
<feature type="domain" description="Nudix hydrolase" evidence="13">
    <location>
        <begin position="236"/>
        <end position="376"/>
    </location>
</feature>
<comment type="catalytic activity">
    <reaction evidence="12">
        <text>ADP-D-ribose + H2O = D-ribose 5-phosphate + AMP + 2 H(+)</text>
        <dbReference type="Rhea" id="RHEA:10412"/>
        <dbReference type="ChEBI" id="CHEBI:15377"/>
        <dbReference type="ChEBI" id="CHEBI:15378"/>
        <dbReference type="ChEBI" id="CHEBI:57967"/>
        <dbReference type="ChEBI" id="CHEBI:78346"/>
        <dbReference type="ChEBI" id="CHEBI:456215"/>
        <dbReference type="EC" id="3.6.1.13"/>
    </reaction>
</comment>
<dbReference type="GO" id="GO:0005829">
    <property type="term" value="C:cytosol"/>
    <property type="evidence" value="ECO:0007669"/>
    <property type="project" value="TreeGrafter"/>
</dbReference>
<dbReference type="Pfam" id="PF00293">
    <property type="entry name" value="NUDIX"/>
    <property type="match status" value="1"/>
</dbReference>
<dbReference type="InterPro" id="IPR020084">
    <property type="entry name" value="NUDIX_hydrolase_CS"/>
</dbReference>
<evidence type="ECO:0000256" key="10">
    <source>
        <dbReference type="ARBA" id="ARBA00030308"/>
    </source>
</evidence>
<dbReference type="InterPro" id="IPR004385">
    <property type="entry name" value="NDP_pyrophosphatase"/>
</dbReference>
<dbReference type="PROSITE" id="PS51462">
    <property type="entry name" value="NUDIX"/>
    <property type="match status" value="1"/>
</dbReference>
<dbReference type="SUPFAM" id="SSF55811">
    <property type="entry name" value="Nudix"/>
    <property type="match status" value="1"/>
</dbReference>
<comment type="cofactor">
    <cofactor evidence="1">
        <name>Mg(2+)</name>
        <dbReference type="ChEBI" id="CHEBI:18420"/>
    </cofactor>
</comment>
<name>A0A644VQ94_9ZZZZ</name>
<evidence type="ECO:0000256" key="2">
    <source>
        <dbReference type="ARBA" id="ARBA00007482"/>
    </source>
</evidence>
<keyword evidence="7" id="KW-0460">Magnesium</keyword>
<evidence type="ECO:0000256" key="8">
    <source>
        <dbReference type="ARBA" id="ARBA00025164"/>
    </source>
</evidence>
<dbReference type="AlphaFoldDB" id="A0A644VQ94"/>
<dbReference type="EC" id="3.6.1.13" evidence="3"/>
<comment type="function">
    <text evidence="8">Acts on ADP-mannose and ADP-glucose as well as ADP-ribose. Prevents glycogen biosynthesis. The reaction catalyzed by this enzyme is a limiting step of the gluconeogenic process.</text>
</comment>
<dbReference type="InterPro" id="IPR015797">
    <property type="entry name" value="NUDIX_hydrolase-like_dom_sf"/>
</dbReference>
<dbReference type="NCBIfam" id="TIGR00052">
    <property type="entry name" value="nudix-type nucleoside diphosphatase, YffH/AdpP family"/>
    <property type="match status" value="1"/>
</dbReference>
<dbReference type="SUPFAM" id="SSF110857">
    <property type="entry name" value="Gamma-glutamyl cyclotransferase-like"/>
    <property type="match status" value="1"/>
</dbReference>
<evidence type="ECO:0000256" key="5">
    <source>
        <dbReference type="ARBA" id="ARBA00022723"/>
    </source>
</evidence>
<evidence type="ECO:0000256" key="6">
    <source>
        <dbReference type="ARBA" id="ARBA00022801"/>
    </source>
</evidence>
<dbReference type="InterPro" id="IPR036568">
    <property type="entry name" value="GGCT-like_sf"/>
</dbReference>
<keyword evidence="5" id="KW-0479">Metal-binding</keyword>
<evidence type="ECO:0000256" key="12">
    <source>
        <dbReference type="ARBA" id="ARBA00049546"/>
    </source>
</evidence>
<comment type="caution">
    <text evidence="14">The sequence shown here is derived from an EMBL/GenBank/DDBJ whole genome shotgun (WGS) entry which is preliminary data.</text>
</comment>
<evidence type="ECO:0000313" key="14">
    <source>
        <dbReference type="EMBL" id="MPL92603.1"/>
    </source>
</evidence>
<reference evidence="14" key="1">
    <citation type="submission" date="2019-08" db="EMBL/GenBank/DDBJ databases">
        <authorList>
            <person name="Kucharzyk K."/>
            <person name="Murdoch R.W."/>
            <person name="Higgins S."/>
            <person name="Loffler F."/>
        </authorList>
    </citation>
    <scope>NUCLEOTIDE SEQUENCE</scope>
</reference>
<dbReference type="GO" id="GO:0046872">
    <property type="term" value="F:metal ion binding"/>
    <property type="evidence" value="ECO:0007669"/>
    <property type="project" value="UniProtKB-KW"/>
</dbReference>
<dbReference type="Gene3D" id="3.90.79.10">
    <property type="entry name" value="Nucleoside Triphosphate Pyrophosphohydrolase"/>
    <property type="match status" value="1"/>
</dbReference>
<evidence type="ECO:0000256" key="11">
    <source>
        <dbReference type="ARBA" id="ARBA00033056"/>
    </source>
</evidence>
<dbReference type="InterPro" id="IPR009288">
    <property type="entry name" value="AIG2-like_dom"/>
</dbReference>
<dbReference type="PANTHER" id="PTHR11839:SF5">
    <property type="entry name" value="ADP-RIBOSE PYROPHOSPHATASE"/>
    <property type="match status" value="1"/>
</dbReference>
<evidence type="ECO:0000256" key="4">
    <source>
        <dbReference type="ARBA" id="ARBA00013297"/>
    </source>
</evidence>
<dbReference type="EMBL" id="VSSQ01000364">
    <property type="protein sequence ID" value="MPL92603.1"/>
    <property type="molecule type" value="Genomic_DNA"/>
</dbReference>
<dbReference type="InterPro" id="IPR000086">
    <property type="entry name" value="NUDIX_hydrolase_dom"/>
</dbReference>
<dbReference type="CDD" id="cd06661">
    <property type="entry name" value="GGCT_like"/>
    <property type="match status" value="1"/>
</dbReference>
<evidence type="ECO:0000256" key="7">
    <source>
        <dbReference type="ARBA" id="ARBA00022842"/>
    </source>
</evidence>
<evidence type="ECO:0000256" key="1">
    <source>
        <dbReference type="ARBA" id="ARBA00001946"/>
    </source>
</evidence>
<dbReference type="CDD" id="cd24155">
    <property type="entry name" value="NUDIX_ADPRase"/>
    <property type="match status" value="1"/>
</dbReference>
<proteinExistence type="inferred from homology"/>
<dbReference type="PANTHER" id="PTHR11839">
    <property type="entry name" value="UDP/ADP-SUGAR PYROPHOSPHATASE"/>
    <property type="match status" value="1"/>
</dbReference>
<dbReference type="Gene3D" id="3.10.490.10">
    <property type="entry name" value="Gamma-glutamyl cyclotransferase-like"/>
    <property type="match status" value="1"/>
</dbReference>
<evidence type="ECO:0000259" key="13">
    <source>
        <dbReference type="PROSITE" id="PS51462"/>
    </source>
</evidence>
<evidence type="ECO:0000256" key="3">
    <source>
        <dbReference type="ARBA" id="ARBA00012453"/>
    </source>
</evidence>
<dbReference type="InterPro" id="IPR013024">
    <property type="entry name" value="GGCT-like"/>
</dbReference>
<sequence length="405" mass="43791">MTRRLATRAGQGQAGTVAELHFFFGTLCHLPLLERVLGRPVETRAAHLPGHEARVALDARGEELSFPMLVPGRAGVPGLVAEIAPAEVPRLDFYEAGYHAGPVEVALAEGGRVTARSYLEGAAHWQPGSAWDLDLWRERWGETVTEAVAEYMALRGVLPLEAAIRRYPLILVRAASRLRAQAPRPATLRRVPQPGDVEIEALERPYTKFFAVEDYTLRHRTFGGAMSAPLERAAFVSGDATVVLPYDPVRDRVLLVEQFRTGPLARGDANPWCLEPIAGRVDAGETPETAARREAQEEAGLTLSRLIAAPRFYPSVGAKSEYLFTYLGLADLPDGSARIGGIEAEGEDIRSHLISFDGLMSLIETGEAENAPLVVLALWLARLRPGLRAEAEGAPGTGEATSDGA</sequence>
<dbReference type="PROSITE" id="PS00893">
    <property type="entry name" value="NUDIX_BOX"/>
    <property type="match status" value="1"/>
</dbReference>
<organism evidence="14">
    <name type="scientific">bioreactor metagenome</name>
    <dbReference type="NCBI Taxonomy" id="1076179"/>
    <lineage>
        <taxon>unclassified sequences</taxon>
        <taxon>metagenomes</taxon>
        <taxon>ecological metagenomes</taxon>
    </lineage>
</organism>
<dbReference type="GO" id="GO:0006753">
    <property type="term" value="P:nucleoside phosphate metabolic process"/>
    <property type="evidence" value="ECO:0007669"/>
    <property type="project" value="TreeGrafter"/>
</dbReference>
<evidence type="ECO:0000256" key="9">
    <source>
        <dbReference type="ARBA" id="ARBA00030162"/>
    </source>
</evidence>
<comment type="similarity">
    <text evidence="2">Belongs to the Nudix hydrolase family. NudF subfamily.</text>
</comment>
<dbReference type="GO" id="GO:0047631">
    <property type="term" value="F:ADP-ribose diphosphatase activity"/>
    <property type="evidence" value="ECO:0007669"/>
    <property type="project" value="UniProtKB-EC"/>
</dbReference>
<gene>
    <name evidence="14" type="ORF">SDC9_38713</name>
</gene>
<dbReference type="Pfam" id="PF06094">
    <property type="entry name" value="GGACT"/>
    <property type="match status" value="1"/>
</dbReference>
<protein>
    <recommendedName>
        <fullName evidence="4">ADP-ribose pyrophosphatase</fullName>
        <ecNumber evidence="3">3.6.1.13</ecNumber>
    </recommendedName>
    <alternativeName>
        <fullName evidence="9">ADP-ribose diphosphatase</fullName>
    </alternativeName>
    <alternativeName>
        <fullName evidence="11">ADP-ribose phosphohydrolase</fullName>
    </alternativeName>
    <alternativeName>
        <fullName evidence="10">Adenosine diphosphoribose pyrophosphatase</fullName>
    </alternativeName>
</protein>